<reference evidence="2" key="1">
    <citation type="submission" date="2013-04" db="EMBL/GenBank/DDBJ databases">
        <title>The genome sequencing project of 58 acetic acid bacteria.</title>
        <authorList>
            <person name="Okamoto-Kainuma A."/>
            <person name="Ishikawa M."/>
            <person name="Umino S."/>
            <person name="Koizumi Y."/>
            <person name="Shiwa Y."/>
            <person name="Yoshikawa H."/>
            <person name="Matsutani M."/>
            <person name="Matsushita K."/>
        </authorList>
    </citation>
    <scope>NUCLEOTIDE SEQUENCE</scope>
    <source>
        <strain evidence="2">NRIC 0228</strain>
    </source>
</reference>
<dbReference type="CDD" id="cd06850">
    <property type="entry name" value="biotinyl_domain"/>
    <property type="match status" value="1"/>
</dbReference>
<dbReference type="InterPro" id="IPR011053">
    <property type="entry name" value="Single_hybrid_motif"/>
</dbReference>
<evidence type="ECO:0000313" key="2">
    <source>
        <dbReference type="EMBL" id="GBR11274.1"/>
    </source>
</evidence>
<evidence type="ECO:0000259" key="1">
    <source>
        <dbReference type="Pfam" id="PF00364"/>
    </source>
</evidence>
<accession>A0ABQ0QAT8</accession>
<organism evidence="2 3">
    <name type="scientific">Gluconobacter frateurii NRIC 0228</name>
    <dbReference type="NCBI Taxonomy" id="1307946"/>
    <lineage>
        <taxon>Bacteria</taxon>
        <taxon>Pseudomonadati</taxon>
        <taxon>Pseudomonadota</taxon>
        <taxon>Alphaproteobacteria</taxon>
        <taxon>Acetobacterales</taxon>
        <taxon>Acetobacteraceae</taxon>
        <taxon>Gluconobacter</taxon>
    </lineage>
</organism>
<dbReference type="InterPro" id="IPR000089">
    <property type="entry name" value="Biotin_lipoyl"/>
</dbReference>
<gene>
    <name evidence="2" type="ORF">AA0228_1319</name>
</gene>
<feature type="domain" description="Lipoyl-binding" evidence="1">
    <location>
        <begin position="73"/>
        <end position="145"/>
    </location>
</feature>
<name>A0ABQ0QAT8_9PROT</name>
<dbReference type="SUPFAM" id="SSF51230">
    <property type="entry name" value="Single hybrid motif"/>
    <property type="match status" value="1"/>
</dbReference>
<dbReference type="Pfam" id="PF00364">
    <property type="entry name" value="Biotin_lipoyl"/>
    <property type="match status" value="1"/>
</dbReference>
<protein>
    <submittedName>
        <fullName evidence="2">Acetyl-CoA carboxylase biotin carboxyl carrier protein</fullName>
    </submittedName>
</protein>
<dbReference type="RefSeq" id="WP_099182011.1">
    <property type="nucleotide sequence ID" value="NZ_BAQW01000005.1"/>
</dbReference>
<evidence type="ECO:0000313" key="3">
    <source>
        <dbReference type="Proteomes" id="UP001061070"/>
    </source>
</evidence>
<dbReference type="Gene3D" id="2.40.50.100">
    <property type="match status" value="1"/>
</dbReference>
<dbReference type="Proteomes" id="UP001061070">
    <property type="component" value="Unassembled WGS sequence"/>
</dbReference>
<dbReference type="EMBL" id="BAQW01000005">
    <property type="protein sequence ID" value="GBR11274.1"/>
    <property type="molecule type" value="Genomic_DNA"/>
</dbReference>
<comment type="caution">
    <text evidence="2">The sequence shown here is derived from an EMBL/GenBank/DDBJ whole genome shotgun (WGS) entry which is preliminary data.</text>
</comment>
<sequence>MTSLQNDFALFQIPTADETAQIIGWLRNAGLDSLEVTAEERSFKIVLSPITASEPAAVQIPETAPKQDDTVAVKSPYFGVLSLLRPMQNEPLAPVGSSINAGDTVALLSIGPMQISVTAPCAGTVAEVLTQNGDLTGYGTTILTLTPTHD</sequence>
<proteinExistence type="predicted"/>
<keyword evidence="3" id="KW-1185">Reference proteome</keyword>